<evidence type="ECO:0000313" key="1">
    <source>
        <dbReference type="EMBL" id="PNT73780.1"/>
    </source>
</evidence>
<proteinExistence type="predicted"/>
<reference evidence="1 2" key="1">
    <citation type="journal article" date="2010" name="Nature">
        <title>Genome sequencing and analysis of the model grass Brachypodium distachyon.</title>
        <authorList>
            <consortium name="International Brachypodium Initiative"/>
        </authorList>
    </citation>
    <scope>NUCLEOTIDE SEQUENCE [LARGE SCALE GENOMIC DNA]</scope>
    <source>
        <strain evidence="1 2">Bd21</strain>
    </source>
</reference>
<accession>A0A2K2DHM9</accession>
<sequence>MRGRRVGAGGGDRGAWGPPLLVTADAGVRWRNTWSERPLVARGKLGRVLRFRHFRLTVTAVGCPELGLYGKLHIPRSLTLSTHSPPSSVLRLGPPPPPAMLTSRARYLYSYSARREPRLWAMEAAAAVSVWERGPLGLAVRSTASHIKTPIISNHRVSPPSRSKTFSVPPAPSLAGARVLATTEPPLRRSGRRGGGEAVGDPGLRPACGPCRRGLHYRGYEALLPNQLPGDVVYFFLRPRIFGVNVRTSKFIHRKLFMMNSTPSRHHSNPSLGAPH</sequence>
<gene>
    <name evidence="1" type="ORF">BRADI_1g01338v3</name>
</gene>
<keyword evidence="3" id="KW-1185">Reference proteome</keyword>
<reference evidence="2" key="3">
    <citation type="submission" date="2018-08" db="UniProtKB">
        <authorList>
            <consortium name="EnsemblPlants"/>
        </authorList>
    </citation>
    <scope>IDENTIFICATION</scope>
    <source>
        <strain evidence="2">cv. Bd21</strain>
    </source>
</reference>
<dbReference type="Gramene" id="PNT73780">
    <property type="protein sequence ID" value="PNT73780"/>
    <property type="gene ID" value="BRADI_1g01338v3"/>
</dbReference>
<protein>
    <submittedName>
        <fullName evidence="1 2">Uncharacterized protein</fullName>
    </submittedName>
</protein>
<dbReference type="AlphaFoldDB" id="A0A2K2DHM9"/>
<dbReference type="InParanoid" id="A0A2K2DHM9"/>
<reference evidence="1" key="2">
    <citation type="submission" date="2017-06" db="EMBL/GenBank/DDBJ databases">
        <title>WGS assembly of Brachypodium distachyon.</title>
        <authorList>
            <consortium name="The International Brachypodium Initiative"/>
            <person name="Lucas S."/>
            <person name="Harmon-Smith M."/>
            <person name="Lail K."/>
            <person name="Tice H."/>
            <person name="Grimwood J."/>
            <person name="Bruce D."/>
            <person name="Barry K."/>
            <person name="Shu S."/>
            <person name="Lindquist E."/>
            <person name="Wang M."/>
            <person name="Pitluck S."/>
            <person name="Vogel J.P."/>
            <person name="Garvin D.F."/>
            <person name="Mockler T.C."/>
            <person name="Schmutz J."/>
            <person name="Rokhsar D."/>
            <person name="Bevan M.W."/>
        </authorList>
    </citation>
    <scope>NUCLEOTIDE SEQUENCE</scope>
    <source>
        <strain evidence="1">Bd21</strain>
    </source>
</reference>
<evidence type="ECO:0000313" key="2">
    <source>
        <dbReference type="EnsemblPlants" id="PNT73780"/>
    </source>
</evidence>
<organism evidence="1">
    <name type="scientific">Brachypodium distachyon</name>
    <name type="common">Purple false brome</name>
    <name type="synonym">Trachynia distachya</name>
    <dbReference type="NCBI Taxonomy" id="15368"/>
    <lineage>
        <taxon>Eukaryota</taxon>
        <taxon>Viridiplantae</taxon>
        <taxon>Streptophyta</taxon>
        <taxon>Embryophyta</taxon>
        <taxon>Tracheophyta</taxon>
        <taxon>Spermatophyta</taxon>
        <taxon>Magnoliopsida</taxon>
        <taxon>Liliopsida</taxon>
        <taxon>Poales</taxon>
        <taxon>Poaceae</taxon>
        <taxon>BOP clade</taxon>
        <taxon>Pooideae</taxon>
        <taxon>Stipodae</taxon>
        <taxon>Brachypodieae</taxon>
        <taxon>Brachypodium</taxon>
    </lineage>
</organism>
<evidence type="ECO:0000313" key="3">
    <source>
        <dbReference type="Proteomes" id="UP000008810"/>
    </source>
</evidence>
<name>A0A2K2DHM9_BRADI</name>
<dbReference type="Proteomes" id="UP000008810">
    <property type="component" value="Chromosome 1"/>
</dbReference>
<dbReference type="EMBL" id="CM000880">
    <property type="protein sequence ID" value="PNT73780.1"/>
    <property type="molecule type" value="Genomic_DNA"/>
</dbReference>
<dbReference type="EnsemblPlants" id="PNT73780">
    <property type="protein sequence ID" value="PNT73780"/>
    <property type="gene ID" value="BRADI_1g01338v3"/>
</dbReference>